<dbReference type="Pfam" id="PF07715">
    <property type="entry name" value="Plug"/>
    <property type="match status" value="1"/>
</dbReference>
<evidence type="ECO:0000256" key="2">
    <source>
        <dbReference type="ARBA" id="ARBA00009810"/>
    </source>
</evidence>
<evidence type="ECO:0000256" key="4">
    <source>
        <dbReference type="ARBA" id="ARBA00022452"/>
    </source>
</evidence>
<feature type="domain" description="TonB-dependent receptor-like beta-barrel" evidence="14">
    <location>
        <begin position="284"/>
        <end position="607"/>
    </location>
</feature>
<evidence type="ECO:0000256" key="13">
    <source>
        <dbReference type="SAM" id="SignalP"/>
    </source>
</evidence>
<protein>
    <submittedName>
        <fullName evidence="16">Iron complex outermembrane recepter protein</fullName>
    </submittedName>
</protein>
<dbReference type="Proteomes" id="UP000245081">
    <property type="component" value="Unassembled WGS sequence"/>
</dbReference>
<evidence type="ECO:0000256" key="3">
    <source>
        <dbReference type="ARBA" id="ARBA00022448"/>
    </source>
</evidence>
<name>A0A2R5FG01_9PROT</name>
<evidence type="ECO:0000256" key="12">
    <source>
        <dbReference type="RuleBase" id="RU003357"/>
    </source>
</evidence>
<keyword evidence="5 11" id="KW-0812">Transmembrane</keyword>
<dbReference type="GO" id="GO:0009279">
    <property type="term" value="C:cell outer membrane"/>
    <property type="evidence" value="ECO:0007669"/>
    <property type="project" value="UniProtKB-SubCell"/>
</dbReference>
<evidence type="ECO:0000256" key="7">
    <source>
        <dbReference type="ARBA" id="ARBA00023077"/>
    </source>
</evidence>
<evidence type="ECO:0000256" key="8">
    <source>
        <dbReference type="ARBA" id="ARBA00023136"/>
    </source>
</evidence>
<evidence type="ECO:0000313" key="16">
    <source>
        <dbReference type="EMBL" id="GBG15231.1"/>
    </source>
</evidence>
<keyword evidence="9" id="KW-0675">Receptor</keyword>
<keyword evidence="3 11" id="KW-0813">Transport</keyword>
<dbReference type="SUPFAM" id="SSF56935">
    <property type="entry name" value="Porins"/>
    <property type="match status" value="1"/>
</dbReference>
<gene>
    <name evidence="16" type="primary">fhuA</name>
    <name evidence="16" type="ORF">NMK_2834</name>
</gene>
<feature type="domain" description="TonB-dependent receptor plug" evidence="15">
    <location>
        <begin position="55"/>
        <end position="164"/>
    </location>
</feature>
<keyword evidence="8 11" id="KW-0472">Membrane</keyword>
<evidence type="ECO:0000256" key="11">
    <source>
        <dbReference type="PROSITE-ProRule" id="PRU01360"/>
    </source>
</evidence>
<comment type="similarity">
    <text evidence="2 11 12">Belongs to the TonB-dependent receptor family.</text>
</comment>
<dbReference type="EMBL" id="BDOQ01000017">
    <property type="protein sequence ID" value="GBG15231.1"/>
    <property type="molecule type" value="Genomic_DNA"/>
</dbReference>
<dbReference type="InterPro" id="IPR012910">
    <property type="entry name" value="Plug_dom"/>
</dbReference>
<feature type="chain" id="PRO_5015321565" evidence="13">
    <location>
        <begin position="24"/>
        <end position="657"/>
    </location>
</feature>
<dbReference type="InterPro" id="IPR036942">
    <property type="entry name" value="Beta-barrel_TonB_sf"/>
</dbReference>
<dbReference type="RefSeq" id="WP_227871514.1">
    <property type="nucleotide sequence ID" value="NZ_BDOQ01000017.1"/>
</dbReference>
<accession>A0A2R5FG01</accession>
<evidence type="ECO:0000313" key="17">
    <source>
        <dbReference type="Proteomes" id="UP000245081"/>
    </source>
</evidence>
<dbReference type="AlphaFoldDB" id="A0A2R5FG01"/>
<reference evidence="16 17" key="1">
    <citation type="journal article" date="2018" name="Environ. Microbiol.">
        <title>Isolation and genomic characterization of Novimethylophilus kurashikiensis gen. nov. sp. nov., a new lanthanide-dependent methylotrophic species of Methylophilaceae.</title>
        <authorList>
            <person name="Lv H."/>
            <person name="Sahin N."/>
            <person name="Tani A."/>
        </authorList>
    </citation>
    <scope>NUCLEOTIDE SEQUENCE [LARGE SCALE GENOMIC DNA]</scope>
    <source>
        <strain evidence="16 17">La2-4</strain>
    </source>
</reference>
<sequence>MNKQRLIHAIVAGVLLSAAYARADAGKTSDLTVLPFEQLLGMEVTTAAKIARQVTDEPSAVTVVTADDIRAYGYHSLADILNSIRGLYTTYDRAFQYLGGRGFGRPGDFAGRILLMIDGYATNDNIYNQSYIDNSGLIDVELIDRVEYVPGTGSVAYGNNAYFGIINIITKKGRDFGGTQFSAEGMSYGGKKGRATYGNRLQNGADVLLSFSWLDSDGQNLFFPEFLDPANENPNVASNHAVARHLDYEESKRVFGKLQYENLTLEAAYVDRRKGIPTASYGVEFNAYNQYWDNNGFVSAKYDLDLGAKLKSSTHAYYGNYLDRGAGMYLVGGMWREHNLGQWWGIDQKFVSTAFEDHTLVFGAEYRDDFQMDLHDPVATSSHSRQTISAYLQDEISLTDQWRLNLGARYDYASDLGSEVNPRIAVMYALQPQTMLKVAYSTAFRMPATYEKYYTDGEQLPNNRLQSEYVTTTELILQHDFTPQTRLISSLYHYRTHDLITDVDIDANTNHFINVGSSHTTGIEMELERKWDNGVRLRASYSHQDSIDQNNQWMVNSPRNLGKFNLTFPFMQHWLRSGLELQYTGSRRTKGNNELGSYTLANLTFTTERPVYGLGASLSLRNVFDRNYAAVAPDGLTQDSLPMDGRNVWLQLTYDLK</sequence>
<dbReference type="InterPro" id="IPR000531">
    <property type="entry name" value="Beta-barrel_TonB"/>
</dbReference>
<dbReference type="Pfam" id="PF00593">
    <property type="entry name" value="TonB_dep_Rec_b-barrel"/>
    <property type="match status" value="1"/>
</dbReference>
<dbReference type="InterPro" id="IPR039426">
    <property type="entry name" value="TonB-dep_rcpt-like"/>
</dbReference>
<feature type="signal peptide" evidence="13">
    <location>
        <begin position="1"/>
        <end position="23"/>
    </location>
</feature>
<keyword evidence="17" id="KW-1185">Reference proteome</keyword>
<dbReference type="GO" id="GO:0044718">
    <property type="term" value="P:siderophore transmembrane transport"/>
    <property type="evidence" value="ECO:0007669"/>
    <property type="project" value="TreeGrafter"/>
</dbReference>
<evidence type="ECO:0000256" key="1">
    <source>
        <dbReference type="ARBA" id="ARBA00004571"/>
    </source>
</evidence>
<dbReference type="PROSITE" id="PS52016">
    <property type="entry name" value="TONB_DEPENDENT_REC_3"/>
    <property type="match status" value="1"/>
</dbReference>
<dbReference type="Gene3D" id="2.170.130.10">
    <property type="entry name" value="TonB-dependent receptor, plug domain"/>
    <property type="match status" value="1"/>
</dbReference>
<evidence type="ECO:0000256" key="6">
    <source>
        <dbReference type="ARBA" id="ARBA00022729"/>
    </source>
</evidence>
<comment type="caution">
    <text evidence="16">The sequence shown here is derived from an EMBL/GenBank/DDBJ whole genome shotgun (WGS) entry which is preliminary data.</text>
</comment>
<dbReference type="GO" id="GO:0015344">
    <property type="term" value="F:siderophore uptake transmembrane transporter activity"/>
    <property type="evidence" value="ECO:0007669"/>
    <property type="project" value="TreeGrafter"/>
</dbReference>
<comment type="subcellular location">
    <subcellularLocation>
        <location evidence="1 11">Cell outer membrane</location>
        <topology evidence="1 11">Multi-pass membrane protein</topology>
    </subcellularLocation>
</comment>
<keyword evidence="10 11" id="KW-0998">Cell outer membrane</keyword>
<dbReference type="Gene3D" id="2.40.170.20">
    <property type="entry name" value="TonB-dependent receptor, beta-barrel domain"/>
    <property type="match status" value="1"/>
</dbReference>
<dbReference type="InterPro" id="IPR037066">
    <property type="entry name" value="Plug_dom_sf"/>
</dbReference>
<evidence type="ECO:0000256" key="9">
    <source>
        <dbReference type="ARBA" id="ARBA00023170"/>
    </source>
</evidence>
<keyword evidence="4 11" id="KW-1134">Transmembrane beta strand</keyword>
<dbReference type="PANTHER" id="PTHR30069">
    <property type="entry name" value="TONB-DEPENDENT OUTER MEMBRANE RECEPTOR"/>
    <property type="match status" value="1"/>
</dbReference>
<evidence type="ECO:0000256" key="5">
    <source>
        <dbReference type="ARBA" id="ARBA00022692"/>
    </source>
</evidence>
<evidence type="ECO:0000259" key="15">
    <source>
        <dbReference type="Pfam" id="PF07715"/>
    </source>
</evidence>
<keyword evidence="6 13" id="KW-0732">Signal</keyword>
<proteinExistence type="inferred from homology"/>
<evidence type="ECO:0000256" key="10">
    <source>
        <dbReference type="ARBA" id="ARBA00023237"/>
    </source>
</evidence>
<dbReference type="PANTHER" id="PTHR30069:SF29">
    <property type="entry name" value="HEMOGLOBIN AND HEMOGLOBIN-HAPTOGLOBIN-BINDING PROTEIN 1-RELATED"/>
    <property type="match status" value="1"/>
</dbReference>
<evidence type="ECO:0000259" key="14">
    <source>
        <dbReference type="Pfam" id="PF00593"/>
    </source>
</evidence>
<keyword evidence="7 12" id="KW-0798">TonB box</keyword>
<organism evidence="16 17">
    <name type="scientific">Novimethylophilus kurashikiensis</name>
    <dbReference type="NCBI Taxonomy" id="1825523"/>
    <lineage>
        <taxon>Bacteria</taxon>
        <taxon>Pseudomonadati</taxon>
        <taxon>Pseudomonadota</taxon>
        <taxon>Betaproteobacteria</taxon>
        <taxon>Nitrosomonadales</taxon>
        <taxon>Methylophilaceae</taxon>
        <taxon>Novimethylophilus</taxon>
    </lineage>
</organism>